<name>A0A0A9HNL9_ARUDO</name>
<organism evidence="2">
    <name type="scientific">Arundo donax</name>
    <name type="common">Giant reed</name>
    <name type="synonym">Donax arundinaceus</name>
    <dbReference type="NCBI Taxonomy" id="35708"/>
    <lineage>
        <taxon>Eukaryota</taxon>
        <taxon>Viridiplantae</taxon>
        <taxon>Streptophyta</taxon>
        <taxon>Embryophyta</taxon>
        <taxon>Tracheophyta</taxon>
        <taxon>Spermatophyta</taxon>
        <taxon>Magnoliopsida</taxon>
        <taxon>Liliopsida</taxon>
        <taxon>Poales</taxon>
        <taxon>Poaceae</taxon>
        <taxon>PACMAD clade</taxon>
        <taxon>Arundinoideae</taxon>
        <taxon>Arundineae</taxon>
        <taxon>Arundo</taxon>
    </lineage>
</organism>
<accession>A0A0A9HNL9</accession>
<keyword evidence="1" id="KW-0472">Membrane</keyword>
<proteinExistence type="predicted"/>
<dbReference type="AlphaFoldDB" id="A0A0A9HNL9"/>
<evidence type="ECO:0000256" key="1">
    <source>
        <dbReference type="SAM" id="Phobius"/>
    </source>
</evidence>
<reference evidence="2" key="2">
    <citation type="journal article" date="2015" name="Data Brief">
        <title>Shoot transcriptome of the giant reed, Arundo donax.</title>
        <authorList>
            <person name="Barrero R.A."/>
            <person name="Guerrero F.D."/>
            <person name="Moolhuijzen P."/>
            <person name="Goolsby J.A."/>
            <person name="Tidwell J."/>
            <person name="Bellgard S.E."/>
            <person name="Bellgard M.I."/>
        </authorList>
    </citation>
    <scope>NUCLEOTIDE SEQUENCE</scope>
    <source>
        <tissue evidence="2">Shoot tissue taken approximately 20 cm above the soil surface</tissue>
    </source>
</reference>
<reference evidence="2" key="1">
    <citation type="submission" date="2014-09" db="EMBL/GenBank/DDBJ databases">
        <authorList>
            <person name="Magalhaes I.L.F."/>
            <person name="Oliveira U."/>
            <person name="Santos F.R."/>
            <person name="Vidigal T.H.D.A."/>
            <person name="Brescovit A.D."/>
            <person name="Santos A.J."/>
        </authorList>
    </citation>
    <scope>NUCLEOTIDE SEQUENCE</scope>
    <source>
        <tissue evidence="2">Shoot tissue taken approximately 20 cm above the soil surface</tissue>
    </source>
</reference>
<evidence type="ECO:0000313" key="2">
    <source>
        <dbReference type="EMBL" id="JAE37439.1"/>
    </source>
</evidence>
<protein>
    <submittedName>
        <fullName evidence="2">Uncharacterized protein</fullName>
    </submittedName>
</protein>
<dbReference type="EMBL" id="GBRH01160457">
    <property type="protein sequence ID" value="JAE37439.1"/>
    <property type="molecule type" value="Transcribed_RNA"/>
</dbReference>
<feature type="transmembrane region" description="Helical" evidence="1">
    <location>
        <begin position="6"/>
        <end position="26"/>
    </location>
</feature>
<sequence length="27" mass="3316">MVYLQLFYWTLLFYAIIVNIFASPLYI</sequence>
<keyword evidence="1" id="KW-1133">Transmembrane helix</keyword>
<keyword evidence="1" id="KW-0812">Transmembrane</keyword>